<organism evidence="6 7">
    <name type="scientific">Halocaridina rubra</name>
    <name type="common">Hawaiian red shrimp</name>
    <dbReference type="NCBI Taxonomy" id="373956"/>
    <lineage>
        <taxon>Eukaryota</taxon>
        <taxon>Metazoa</taxon>
        <taxon>Ecdysozoa</taxon>
        <taxon>Arthropoda</taxon>
        <taxon>Crustacea</taxon>
        <taxon>Multicrustacea</taxon>
        <taxon>Malacostraca</taxon>
        <taxon>Eumalacostraca</taxon>
        <taxon>Eucarida</taxon>
        <taxon>Decapoda</taxon>
        <taxon>Pleocyemata</taxon>
        <taxon>Caridea</taxon>
        <taxon>Atyoidea</taxon>
        <taxon>Atyidae</taxon>
        <taxon>Halocaridina</taxon>
    </lineage>
</organism>
<keyword evidence="4" id="KW-0479">Metal-binding</keyword>
<sequence>MQHNQVDRAEPLPECIEKYTLSSITLNHITNAICSVECYPDLQMCITNNDGKFHFYLDGLEPTFIHDPHSAQIMPTYHQIEDIVRDMDPDSYVKLQWENGYVNYYDYSGILRIKELILCKMIKDIMAEGRTFLSQSDIHAPVMLTNRINKENLQQFWTLLNEHKPNSILKLNDKVLSYNSLLSLMLPDSCLTEGILNHFSSMLNKDAKRNCTLVANYDEVKGNLTEFITQIKLTFGEDLLDVSIILYVNIDGHDVQSSVSESDLQSEPKHYVYAIYRVEANQVLYIDAFARPIPRLFRTFLIQLSKILGNGILYFGSYLEESSYVDQKKNICKSILPFTGCEAVGGISVVIERIHNCTLDCRIDKDGGNDIHVPPLDLDNEVRWLNDSKITVENEQYISHLHLGAASGKYSEDFDPELIIVLHDSPHEFSSPKDVNVSRNLKCKRVIPKTRNVSFLQSFPADNLEEPVSADVNMESLHTKDLYEPQGGYEVSSANTIKVGCSQGRIPVYFGEIKDLIIGRPIIAFRKKKCCYSFTCTFHTGDAAYKNFSCKKDKGRDDYNALKQINTFLKVKNFTLWMKENLKIKQKNKRRNASVDHPSKNVKRTSRRENLAQYLRQIGREDIILLENDTLPNQISDETAHICMEIGNNGTVSKSVTCREKNLQGIKMLSSSSINYDNIKECIVGKPKVHYIKAKNLYRLECLLWNGGKIHKHFACLPSERAKVLHDIQTFLNGDEAALWVKNYDDGWIFQYEVKAGADTRERLDKLTFDVTKHFIYNRKVVKPEYFKETCWVSVTENVKWGKTHRYDETYRLLKPSNTLDPNTIVAYVYLNCASKTNECRAACGPLLSSLTTCDGVCGNCGLSLASGRQCYNCKSTSSSQWYTKGEPGALCASCYTYRQRKGFHRHLEQKASTNKNVNKIHHSHLKCNWKMKLEMKLNNLNVWNVYEASENIRCHRTTPVQRHKKPALGTRDMWDKLRISRKSSSLQIHSSENKCKISDCFDEDNHPIHTLSQVKGRCELVDRHHSVKSSEGEPCCTALNVVEKEPMFQDTGKAVKAEMQLHFKETIGNHTRICGLCFEKGVSPPFTCISKRDLDAHKNKMHNSYGDLCGLCYKEHDVVVKFEDSRELSMHLNKHKSKCS</sequence>
<evidence type="ECO:0000313" key="6">
    <source>
        <dbReference type="EMBL" id="KAK7049780.1"/>
    </source>
</evidence>
<dbReference type="EMBL" id="JAXCGZ010021524">
    <property type="protein sequence ID" value="KAK7049780.1"/>
    <property type="molecule type" value="Genomic_DNA"/>
</dbReference>
<dbReference type="SUPFAM" id="SSF57716">
    <property type="entry name" value="Glucocorticoid receptor-like (DNA-binding domain)"/>
    <property type="match status" value="1"/>
</dbReference>
<proteinExistence type="predicted"/>
<dbReference type="GO" id="GO:0043565">
    <property type="term" value="F:sequence-specific DNA binding"/>
    <property type="evidence" value="ECO:0007669"/>
    <property type="project" value="InterPro"/>
</dbReference>
<name>A0AAN8WCY4_HALRR</name>
<dbReference type="AlphaFoldDB" id="A0AAN8WCY4"/>
<evidence type="ECO:0000256" key="4">
    <source>
        <dbReference type="PROSITE-ProRule" id="PRU00094"/>
    </source>
</evidence>
<keyword evidence="2" id="KW-0804">Transcription</keyword>
<evidence type="ECO:0000313" key="7">
    <source>
        <dbReference type="Proteomes" id="UP001381693"/>
    </source>
</evidence>
<keyword evidence="4" id="KW-0863">Zinc-finger</keyword>
<evidence type="ECO:0000259" key="5">
    <source>
        <dbReference type="PROSITE" id="PS50114"/>
    </source>
</evidence>
<dbReference type="InterPro" id="IPR000679">
    <property type="entry name" value="Znf_GATA"/>
</dbReference>
<dbReference type="GO" id="GO:0008270">
    <property type="term" value="F:zinc ion binding"/>
    <property type="evidence" value="ECO:0007669"/>
    <property type="project" value="UniProtKB-KW"/>
</dbReference>
<dbReference type="InterPro" id="IPR013088">
    <property type="entry name" value="Znf_NHR/GATA"/>
</dbReference>
<gene>
    <name evidence="6" type="ORF">SK128_023599</name>
</gene>
<dbReference type="Gene3D" id="3.30.50.10">
    <property type="entry name" value="Erythroid Transcription Factor GATA-1, subunit A"/>
    <property type="match status" value="1"/>
</dbReference>
<feature type="domain" description="GATA-type" evidence="5">
    <location>
        <begin position="865"/>
        <end position="918"/>
    </location>
</feature>
<dbReference type="GO" id="GO:0006355">
    <property type="term" value="P:regulation of DNA-templated transcription"/>
    <property type="evidence" value="ECO:0007669"/>
    <property type="project" value="InterPro"/>
</dbReference>
<evidence type="ECO:0000256" key="1">
    <source>
        <dbReference type="ARBA" id="ARBA00023015"/>
    </source>
</evidence>
<evidence type="ECO:0000256" key="2">
    <source>
        <dbReference type="ARBA" id="ARBA00023163"/>
    </source>
</evidence>
<keyword evidence="7" id="KW-1185">Reference proteome</keyword>
<reference evidence="6 7" key="1">
    <citation type="submission" date="2023-11" db="EMBL/GenBank/DDBJ databases">
        <title>Halocaridina rubra genome assembly.</title>
        <authorList>
            <person name="Smith C."/>
        </authorList>
    </citation>
    <scope>NUCLEOTIDE SEQUENCE [LARGE SCALE GENOMIC DNA]</scope>
    <source>
        <strain evidence="6">EP-1</strain>
        <tissue evidence="6">Whole</tissue>
    </source>
</reference>
<keyword evidence="3" id="KW-0539">Nucleus</keyword>
<comment type="caution">
    <text evidence="6">The sequence shown here is derived from an EMBL/GenBank/DDBJ whole genome shotgun (WGS) entry which is preliminary data.</text>
</comment>
<keyword evidence="1" id="KW-0805">Transcription regulation</keyword>
<dbReference type="Proteomes" id="UP001381693">
    <property type="component" value="Unassembled WGS sequence"/>
</dbReference>
<dbReference type="PROSITE" id="PS50114">
    <property type="entry name" value="GATA_ZN_FINGER_2"/>
    <property type="match status" value="1"/>
</dbReference>
<keyword evidence="4" id="KW-0862">Zinc</keyword>
<protein>
    <recommendedName>
        <fullName evidence="5">GATA-type domain-containing protein</fullName>
    </recommendedName>
</protein>
<accession>A0AAN8WCY4</accession>
<dbReference type="SMART" id="SM00401">
    <property type="entry name" value="ZnF_GATA"/>
    <property type="match status" value="1"/>
</dbReference>
<evidence type="ECO:0000256" key="3">
    <source>
        <dbReference type="ARBA" id="ARBA00023242"/>
    </source>
</evidence>